<name>A0ABS2TZX3_9ACTN</name>
<evidence type="ECO:0000313" key="1">
    <source>
        <dbReference type="EMBL" id="MBM9508884.1"/>
    </source>
</evidence>
<comment type="caution">
    <text evidence="1">The sequence shown here is derived from an EMBL/GenBank/DDBJ whole genome shotgun (WGS) entry which is preliminary data.</text>
</comment>
<proteinExistence type="predicted"/>
<sequence length="164" mass="17737">MPTPFDAAAFIGALARRRGRPIELLPVPLLPHTPCGLLVTTARADYILYAADTTPLHQQHILLHEAAHLICGHDSATPAMSCAAEVLLPHLPTSLIERVLGRTVYTEPQEREAELVASLILTRAAHPVRTGGAPLSPAGDRSRLYALFGARADRKRRGVRKAHA</sequence>
<reference evidence="1 2" key="1">
    <citation type="submission" date="2021-01" db="EMBL/GenBank/DDBJ databases">
        <title>Streptomyces acididurans sp. nov., isolated from a peat swamp forest soil.</title>
        <authorList>
            <person name="Chantavorakit T."/>
            <person name="Duangmal K."/>
        </authorList>
    </citation>
    <scope>NUCLEOTIDE SEQUENCE [LARGE SCALE GENOMIC DNA]</scope>
    <source>
        <strain evidence="1 2">KK5PA1</strain>
    </source>
</reference>
<accession>A0ABS2TZX3</accession>
<keyword evidence="2" id="KW-1185">Reference proteome</keyword>
<protein>
    <submittedName>
        <fullName evidence="1">ParH-like protein</fullName>
    </submittedName>
</protein>
<dbReference type="Proteomes" id="UP000749040">
    <property type="component" value="Unassembled WGS sequence"/>
</dbReference>
<dbReference type="EMBL" id="JADKYB010000021">
    <property type="protein sequence ID" value="MBM9508884.1"/>
    <property type="molecule type" value="Genomic_DNA"/>
</dbReference>
<organism evidence="1 2">
    <name type="scientific">Actinacidiphila acididurans</name>
    <dbReference type="NCBI Taxonomy" id="2784346"/>
    <lineage>
        <taxon>Bacteria</taxon>
        <taxon>Bacillati</taxon>
        <taxon>Actinomycetota</taxon>
        <taxon>Actinomycetes</taxon>
        <taxon>Kitasatosporales</taxon>
        <taxon>Streptomycetaceae</taxon>
        <taxon>Actinacidiphila</taxon>
    </lineage>
</organism>
<gene>
    <name evidence="1" type="ORF">ITX44_30910</name>
</gene>
<evidence type="ECO:0000313" key="2">
    <source>
        <dbReference type="Proteomes" id="UP000749040"/>
    </source>
</evidence>